<name>A0AAV6UDD4_9ARAC</name>
<gene>
    <name evidence="6" type="ORF">JTE90_013991</name>
</gene>
<evidence type="ECO:0000256" key="3">
    <source>
        <dbReference type="ARBA" id="ARBA00023128"/>
    </source>
</evidence>
<evidence type="ECO:0008006" key="8">
    <source>
        <dbReference type="Google" id="ProtNLM"/>
    </source>
</evidence>
<reference evidence="6 7" key="1">
    <citation type="journal article" date="2022" name="Nat. Ecol. Evol.">
        <title>A masculinizing supergene underlies an exaggerated male reproductive morph in a spider.</title>
        <authorList>
            <person name="Hendrickx F."/>
            <person name="De Corte Z."/>
            <person name="Sonet G."/>
            <person name="Van Belleghem S.M."/>
            <person name="Kostlbacher S."/>
            <person name="Vangestel C."/>
        </authorList>
    </citation>
    <scope>NUCLEOTIDE SEQUENCE [LARGE SCALE GENOMIC DNA]</scope>
    <source>
        <strain evidence="6">W744_W776</strain>
    </source>
</reference>
<dbReference type="Pfam" id="PF14881">
    <property type="entry name" value="Tubulin_3"/>
    <property type="match status" value="1"/>
</dbReference>
<dbReference type="InterPro" id="IPR029209">
    <property type="entry name" value="DML1/Misato_tubulin"/>
</dbReference>
<dbReference type="InterPro" id="IPR036525">
    <property type="entry name" value="Tubulin/FtsZ_GTPase_sf"/>
</dbReference>
<comment type="caution">
    <text evidence="6">The sequence shown here is derived from an EMBL/GenBank/DDBJ whole genome shotgun (WGS) entry which is preliminary data.</text>
</comment>
<keyword evidence="3" id="KW-0496">Mitochondrion</keyword>
<dbReference type="GO" id="GO:0005739">
    <property type="term" value="C:mitochondrion"/>
    <property type="evidence" value="ECO:0007669"/>
    <property type="project" value="UniProtKB-SubCell"/>
</dbReference>
<accession>A0AAV6UDD4</accession>
<dbReference type="InterPro" id="IPR049942">
    <property type="entry name" value="DML1/Misato"/>
</dbReference>
<evidence type="ECO:0000256" key="2">
    <source>
        <dbReference type="ARBA" id="ARBA00008507"/>
    </source>
</evidence>
<comment type="subcellular location">
    <subcellularLocation>
        <location evidence="1">Mitochondrion</location>
    </subcellularLocation>
</comment>
<dbReference type="InterPro" id="IPR019605">
    <property type="entry name" value="Misato_II_tubulin-like"/>
</dbReference>
<feature type="domain" description="Misato Segment II tubulin-like" evidence="4">
    <location>
        <begin position="2"/>
        <end position="90"/>
    </location>
</feature>
<dbReference type="Gene3D" id="3.40.50.1440">
    <property type="entry name" value="Tubulin/FtsZ, GTPase domain"/>
    <property type="match status" value="1"/>
</dbReference>
<dbReference type="GO" id="GO:0007005">
    <property type="term" value="P:mitochondrion organization"/>
    <property type="evidence" value="ECO:0007669"/>
    <property type="project" value="InterPro"/>
</dbReference>
<feature type="domain" description="DML1/Misato tubulin" evidence="5">
    <location>
        <begin position="124"/>
        <end position="308"/>
    </location>
</feature>
<dbReference type="Proteomes" id="UP000827092">
    <property type="component" value="Unassembled WGS sequence"/>
</dbReference>
<keyword evidence="7" id="KW-1185">Reference proteome</keyword>
<dbReference type="PANTHER" id="PTHR13391">
    <property type="entry name" value="MITOCHONDRIAL DISTRIBUTION REGULATOR MISATO"/>
    <property type="match status" value="1"/>
</dbReference>
<dbReference type="PANTHER" id="PTHR13391:SF0">
    <property type="entry name" value="PROTEIN MISATO HOMOLOG 1"/>
    <property type="match status" value="1"/>
</dbReference>
<dbReference type="SUPFAM" id="SSF52490">
    <property type="entry name" value="Tubulin nucleotide-binding domain-like"/>
    <property type="match status" value="1"/>
</dbReference>
<dbReference type="Pfam" id="PF10644">
    <property type="entry name" value="Misat_Tub_SegII"/>
    <property type="match status" value="1"/>
</dbReference>
<protein>
    <recommendedName>
        <fullName evidence="8">DML1/Misato tubulin domain-containing protein</fullName>
    </recommendedName>
</protein>
<evidence type="ECO:0000313" key="7">
    <source>
        <dbReference type="Proteomes" id="UP000827092"/>
    </source>
</evidence>
<evidence type="ECO:0000259" key="5">
    <source>
        <dbReference type="Pfam" id="PF14881"/>
    </source>
</evidence>
<proteinExistence type="inferred from homology"/>
<evidence type="ECO:0000313" key="6">
    <source>
        <dbReference type="EMBL" id="KAG8182061.1"/>
    </source>
</evidence>
<dbReference type="AlphaFoldDB" id="A0AAV6UDD4"/>
<comment type="similarity">
    <text evidence="2">Belongs to the misato family.</text>
</comment>
<organism evidence="6 7">
    <name type="scientific">Oedothorax gibbosus</name>
    <dbReference type="NCBI Taxonomy" id="931172"/>
    <lineage>
        <taxon>Eukaryota</taxon>
        <taxon>Metazoa</taxon>
        <taxon>Ecdysozoa</taxon>
        <taxon>Arthropoda</taxon>
        <taxon>Chelicerata</taxon>
        <taxon>Arachnida</taxon>
        <taxon>Araneae</taxon>
        <taxon>Araneomorphae</taxon>
        <taxon>Entelegynae</taxon>
        <taxon>Araneoidea</taxon>
        <taxon>Linyphiidae</taxon>
        <taxon>Erigoninae</taxon>
        <taxon>Oedothorax</taxon>
    </lineage>
</organism>
<evidence type="ECO:0000256" key="1">
    <source>
        <dbReference type="ARBA" id="ARBA00004173"/>
    </source>
</evidence>
<dbReference type="EMBL" id="JAFNEN010000483">
    <property type="protein sequence ID" value="KAG8182061.1"/>
    <property type="molecule type" value="Genomic_DNA"/>
</dbReference>
<evidence type="ECO:0000259" key="4">
    <source>
        <dbReference type="Pfam" id="PF10644"/>
    </source>
</evidence>
<sequence>MESSFCYTPDSSIPLDINHDVMFREGQNFRGEVTYTPRVLVVDLPENLRSIREECPLYRSADEDKTDAPWEGALEVIRKDSTRKNPFLEEFANESANSSSDVIPQVANKPAPDLNYDFNRSDTVWSDFLKTNLHPRSFCLLNDLVSAGDTNSIDLYSNGEEMYMKEGKEQIEEALRRLSEDCDYLQGFHLIFDSYNAFAGVSSQILQYLDDEYKRVPSLCFPVYQDNKDTPIDDTKVQMHRLYAALNSMNSMNSYSTFFSPLSFSNDIVKLSQPFISFPHLQYDRNLLYHTSAVLAAAIETLTSAYRLRSMKFSMWDITSAMSTYGRKLVSSSTSLPFPLAENTYLNAMVQGDHPDYYMTSLTPFYKPEAEKTLFQSAVLRGIPVNKFQNLGKSIYHTVQPEEIFGEYLNKYSSSSVTTATVFPEMCSVATPFPKIFKDSVGNGGFLNFDSRSSHKDISKVPVAAAFCSSDSSAEFLEDLLTQAKKSSFKEFARCTESTYEKDNYAEVIENILGLQDNYKNYQ</sequence>